<comment type="caution">
    <text evidence="1">The sequence shown here is derived from an EMBL/GenBank/DDBJ whole genome shotgun (WGS) entry which is preliminary data.</text>
</comment>
<sequence length="177" mass="20779">MQRFQGRLNGLPLHTLLRDRRWRVWRPNPHGYEERQVLRNHAVYDLRVHRPSDLITEYYIKYVRTVTWIGRKVHRDIWVQHLIALTFSVFSWLWTLNTEIEKLGTGLELNTSVGSESESKVWLGSKSKARLGLRLTSIDTKDEKIRSMSMLMELRTLTMWASHPQKGPTMSAVPANV</sequence>
<reference evidence="1 2" key="1">
    <citation type="journal article" date="2019" name="Commun. Biol.">
        <title>The bagworm genome reveals a unique fibroin gene that provides high tensile strength.</title>
        <authorList>
            <person name="Kono N."/>
            <person name="Nakamura H."/>
            <person name="Ohtoshi R."/>
            <person name="Tomita M."/>
            <person name="Numata K."/>
            <person name="Arakawa K."/>
        </authorList>
    </citation>
    <scope>NUCLEOTIDE SEQUENCE [LARGE SCALE GENOMIC DNA]</scope>
</reference>
<dbReference type="Proteomes" id="UP000299102">
    <property type="component" value="Unassembled WGS sequence"/>
</dbReference>
<dbReference type="OrthoDB" id="2189254at2759"/>
<name>A0A4C1YPS2_EUMVA</name>
<evidence type="ECO:0000313" key="2">
    <source>
        <dbReference type="Proteomes" id="UP000299102"/>
    </source>
</evidence>
<organism evidence="1 2">
    <name type="scientific">Eumeta variegata</name>
    <name type="common">Bagworm moth</name>
    <name type="synonym">Eumeta japonica</name>
    <dbReference type="NCBI Taxonomy" id="151549"/>
    <lineage>
        <taxon>Eukaryota</taxon>
        <taxon>Metazoa</taxon>
        <taxon>Ecdysozoa</taxon>
        <taxon>Arthropoda</taxon>
        <taxon>Hexapoda</taxon>
        <taxon>Insecta</taxon>
        <taxon>Pterygota</taxon>
        <taxon>Neoptera</taxon>
        <taxon>Endopterygota</taxon>
        <taxon>Lepidoptera</taxon>
        <taxon>Glossata</taxon>
        <taxon>Ditrysia</taxon>
        <taxon>Tineoidea</taxon>
        <taxon>Psychidae</taxon>
        <taxon>Oiketicinae</taxon>
        <taxon>Eumeta</taxon>
    </lineage>
</organism>
<protein>
    <submittedName>
        <fullName evidence="1">Uncharacterized protein</fullName>
    </submittedName>
</protein>
<dbReference type="AlphaFoldDB" id="A0A4C1YPS2"/>
<dbReference type="EMBL" id="BGZK01001308">
    <property type="protein sequence ID" value="GBP76884.1"/>
    <property type="molecule type" value="Genomic_DNA"/>
</dbReference>
<accession>A0A4C1YPS2</accession>
<gene>
    <name evidence="1" type="ORF">EVAR_7034_1</name>
</gene>
<proteinExistence type="predicted"/>
<keyword evidence="2" id="KW-1185">Reference proteome</keyword>
<evidence type="ECO:0000313" key="1">
    <source>
        <dbReference type="EMBL" id="GBP76884.1"/>
    </source>
</evidence>